<dbReference type="SUPFAM" id="SSF48371">
    <property type="entry name" value="ARM repeat"/>
    <property type="match status" value="1"/>
</dbReference>
<keyword evidence="3" id="KW-1185">Reference proteome</keyword>
<dbReference type="Proteomes" id="UP000054359">
    <property type="component" value="Unassembled WGS sequence"/>
</dbReference>
<dbReference type="EMBL" id="KK116029">
    <property type="protein sequence ID" value="KFM66611.1"/>
    <property type="molecule type" value="Genomic_DNA"/>
</dbReference>
<name>A0A087TNC2_STEMI</name>
<evidence type="ECO:0000313" key="3">
    <source>
        <dbReference type="Proteomes" id="UP000054359"/>
    </source>
</evidence>
<protein>
    <submittedName>
        <fullName evidence="2">Inverted formin-2</fullName>
    </submittedName>
</protein>
<dbReference type="Gene3D" id="1.25.10.10">
    <property type="entry name" value="Leucine-rich Repeat Variant"/>
    <property type="match status" value="1"/>
</dbReference>
<gene>
    <name evidence="2" type="ORF">X975_10050</name>
</gene>
<dbReference type="InterPro" id="IPR016024">
    <property type="entry name" value="ARM-type_fold"/>
</dbReference>
<feature type="non-terminal residue" evidence="2">
    <location>
        <position position="180"/>
    </location>
</feature>
<reference evidence="2 3" key="1">
    <citation type="submission" date="2013-11" db="EMBL/GenBank/DDBJ databases">
        <title>Genome sequencing of Stegodyphus mimosarum.</title>
        <authorList>
            <person name="Bechsgaard J."/>
        </authorList>
    </citation>
    <scope>NUCLEOTIDE SEQUENCE [LARGE SCALE GENOMIC DNA]</scope>
</reference>
<proteinExistence type="predicted"/>
<evidence type="ECO:0000256" key="1">
    <source>
        <dbReference type="SAM" id="MobiDB-lite"/>
    </source>
</evidence>
<dbReference type="OrthoDB" id="26518at2759"/>
<evidence type="ECO:0000313" key="2">
    <source>
        <dbReference type="EMBL" id="KFM66611.1"/>
    </source>
</evidence>
<sequence length="180" mass="20452">MDFFSRLFSSSAPKRTDTVSDDSSVKVRAKSESKADQTCHDSGAFCRESSVDHIEESISDNTDQPSNEKSCDKILTHSLQFIQRTLDSWNPETCVRLLRMPSVQNYSGLHKLIAASDKVWMIEFLQMGGLEVLFESVDRLSNRKKQHARLEHTLLLLQCVNCLKAVTTSRNGLEYIVEEH</sequence>
<feature type="region of interest" description="Disordered" evidence="1">
    <location>
        <begin position="1"/>
        <end position="34"/>
    </location>
</feature>
<organism evidence="2 3">
    <name type="scientific">Stegodyphus mimosarum</name>
    <name type="common">African social velvet spider</name>
    <dbReference type="NCBI Taxonomy" id="407821"/>
    <lineage>
        <taxon>Eukaryota</taxon>
        <taxon>Metazoa</taxon>
        <taxon>Ecdysozoa</taxon>
        <taxon>Arthropoda</taxon>
        <taxon>Chelicerata</taxon>
        <taxon>Arachnida</taxon>
        <taxon>Araneae</taxon>
        <taxon>Araneomorphae</taxon>
        <taxon>Entelegynae</taxon>
        <taxon>Eresoidea</taxon>
        <taxon>Eresidae</taxon>
        <taxon>Stegodyphus</taxon>
    </lineage>
</organism>
<dbReference type="PANTHER" id="PTHR46345">
    <property type="entry name" value="INVERTED FORMIN-2"/>
    <property type="match status" value="1"/>
</dbReference>
<accession>A0A087TNC2</accession>
<dbReference type="PANTHER" id="PTHR46345:SF8">
    <property type="entry name" value="FORMIN 3, ISOFORM B"/>
    <property type="match status" value="1"/>
</dbReference>
<dbReference type="AlphaFoldDB" id="A0A087TNC2"/>
<dbReference type="InterPro" id="IPR011989">
    <property type="entry name" value="ARM-like"/>
</dbReference>
<feature type="compositionally biased region" description="Basic and acidic residues" evidence="1">
    <location>
        <begin position="14"/>
        <end position="34"/>
    </location>
</feature>